<dbReference type="Pfam" id="PF05652">
    <property type="entry name" value="DcpS"/>
    <property type="match status" value="1"/>
</dbReference>
<dbReference type="Pfam" id="PF11969">
    <property type="entry name" value="DcpS_C"/>
    <property type="match status" value="1"/>
</dbReference>
<proteinExistence type="inferred from homology"/>
<dbReference type="PANTHER" id="PTHR12978">
    <property type="entry name" value="HISTIDINE TRIAD HIT PROTEIN MEMBER"/>
    <property type="match status" value="1"/>
</dbReference>
<dbReference type="GO" id="GO:0016787">
    <property type="term" value="F:hydrolase activity"/>
    <property type="evidence" value="ECO:0007669"/>
    <property type="project" value="InterPro"/>
</dbReference>
<dbReference type="GO" id="GO:0000290">
    <property type="term" value="P:deadenylation-dependent decapping of nuclear-transcribed mRNA"/>
    <property type="evidence" value="ECO:0007669"/>
    <property type="project" value="InterPro"/>
</dbReference>
<evidence type="ECO:0000256" key="1">
    <source>
        <dbReference type="ARBA" id="ARBA00010208"/>
    </source>
</evidence>
<dbReference type="Proteomes" id="UP000238350">
    <property type="component" value="Unassembled WGS sequence"/>
</dbReference>
<evidence type="ECO:0000256" key="2">
    <source>
        <dbReference type="PIRSR" id="PIRSR028973-1"/>
    </source>
</evidence>
<gene>
    <name evidence="3" type="ORF">B9G98_01559</name>
</gene>
<dbReference type="OrthoDB" id="10264956at2759"/>
<accession>A0A2T0FG60</accession>
<dbReference type="RefSeq" id="XP_024663885.1">
    <property type="nucleotide sequence ID" value="XM_024808117.1"/>
</dbReference>
<organism evidence="3 4">
    <name type="scientific">Wickerhamiella sorbophila</name>
    <dbReference type="NCBI Taxonomy" id="45607"/>
    <lineage>
        <taxon>Eukaryota</taxon>
        <taxon>Fungi</taxon>
        <taxon>Dikarya</taxon>
        <taxon>Ascomycota</taxon>
        <taxon>Saccharomycotina</taxon>
        <taxon>Dipodascomycetes</taxon>
        <taxon>Dipodascales</taxon>
        <taxon>Trichomonascaceae</taxon>
        <taxon>Wickerhamiella</taxon>
    </lineage>
</organism>
<feature type="active site" description="Nucleophile" evidence="2">
    <location>
        <position position="232"/>
    </location>
</feature>
<dbReference type="GO" id="GO:0005634">
    <property type="term" value="C:nucleus"/>
    <property type="evidence" value="ECO:0007669"/>
    <property type="project" value="TreeGrafter"/>
</dbReference>
<dbReference type="GeneID" id="36515308"/>
<dbReference type="InterPro" id="IPR036265">
    <property type="entry name" value="HIT-like_sf"/>
</dbReference>
<reference evidence="3 4" key="1">
    <citation type="submission" date="2017-04" db="EMBL/GenBank/DDBJ databases">
        <title>Genome sequencing of [Candida] sorbophila.</title>
        <authorList>
            <person name="Ahn J.O."/>
        </authorList>
    </citation>
    <scope>NUCLEOTIDE SEQUENCE [LARGE SCALE GENOMIC DNA]</scope>
    <source>
        <strain evidence="3 4">DS02</strain>
    </source>
</reference>
<keyword evidence="4" id="KW-1185">Reference proteome</keyword>
<dbReference type="SUPFAM" id="SSF54197">
    <property type="entry name" value="HIT-like"/>
    <property type="match status" value="1"/>
</dbReference>
<dbReference type="AlphaFoldDB" id="A0A2T0FG60"/>
<sequence length="286" mass="32752">MATRLSDFKLEEVLSTNAQTKSVILLGTISDSAALVTISRAQIPDVSKGLPLEEVKLLENNDIYSWALATMKQNLEDAPAAKVDVIWPATETHIAKYRPSKTRCIVETMEMYNTVVRPYIDSMLGDRIQWVKAILFDGAEADRVIYRDNDVETGFVLLPNSKWDGKSIESLYLLVLVIREDLRSIRDLTTEHLPLLQNIKEQVTRQVKERYNLDPSELKLYFHYQPSYYHLHVHVANVSMDQSDFGRSILFDNVIDAINRGGFENISYNISESHKLWGSFKDQNLI</sequence>
<dbReference type="Gene3D" id="3.30.428.10">
    <property type="entry name" value="HIT-like"/>
    <property type="match status" value="1"/>
</dbReference>
<comment type="caution">
    <text evidence="3">The sequence shown here is derived from an EMBL/GenBank/DDBJ whole genome shotgun (WGS) entry which is preliminary data.</text>
</comment>
<evidence type="ECO:0000313" key="4">
    <source>
        <dbReference type="Proteomes" id="UP000238350"/>
    </source>
</evidence>
<dbReference type="InterPro" id="IPR008594">
    <property type="entry name" value="DcpS/DCS2"/>
</dbReference>
<dbReference type="InterPro" id="IPR011145">
    <property type="entry name" value="Scavenger_mRNA_decap_enz_N"/>
</dbReference>
<evidence type="ECO:0000313" key="3">
    <source>
        <dbReference type="EMBL" id="PRT53939.1"/>
    </source>
</evidence>
<comment type="similarity">
    <text evidence="1">Belongs to the HIT family.</text>
</comment>
<name>A0A2T0FG60_9ASCO</name>
<dbReference type="EMBL" id="NDIQ01000001">
    <property type="protein sequence ID" value="PRT53939.1"/>
    <property type="molecule type" value="Genomic_DNA"/>
</dbReference>
<dbReference type="Gene3D" id="3.30.200.40">
    <property type="entry name" value="Scavenger mRNA decapping enzyme, N-terminal domain"/>
    <property type="match status" value="1"/>
</dbReference>
<dbReference type="PIRSF" id="PIRSF028973">
    <property type="entry name" value="Scavenger_mRNA_decap_enz"/>
    <property type="match status" value="1"/>
</dbReference>
<dbReference type="SUPFAM" id="SSF102860">
    <property type="entry name" value="mRNA decapping enzyme DcpS N-terminal domain"/>
    <property type="match status" value="1"/>
</dbReference>
<protein>
    <submittedName>
        <fullName evidence="3">M7GpppX diphosphatase</fullName>
    </submittedName>
</protein>
<dbReference type="STRING" id="45607.A0A2T0FG60"/>
<dbReference type="PANTHER" id="PTHR12978:SF0">
    <property type="entry name" value="M7GPPPX DIPHOSPHATASE"/>
    <property type="match status" value="1"/>
</dbReference>
<dbReference type="GO" id="GO:0000340">
    <property type="term" value="F:RNA 7-methylguanosine cap binding"/>
    <property type="evidence" value="ECO:0007669"/>
    <property type="project" value="TreeGrafter"/>
</dbReference>
<dbReference type="GO" id="GO:0000932">
    <property type="term" value="C:P-body"/>
    <property type="evidence" value="ECO:0007669"/>
    <property type="project" value="TreeGrafter"/>
</dbReference>